<evidence type="ECO:0000313" key="11">
    <source>
        <dbReference type="Proteomes" id="UP000031552"/>
    </source>
</evidence>
<dbReference type="PANTHER" id="PTHR30294:SF29">
    <property type="entry name" value="MULTIDRUG ABC TRANSPORTER PERMEASE YBHS-RELATED"/>
    <property type="match status" value="1"/>
</dbReference>
<feature type="transmembrane region" description="Helical" evidence="8">
    <location>
        <begin position="264"/>
        <end position="289"/>
    </location>
</feature>
<dbReference type="eggNOG" id="COG0842">
    <property type="taxonomic scope" value="Bacteria"/>
</dbReference>
<feature type="transmembrane region" description="Helical" evidence="8">
    <location>
        <begin position="236"/>
        <end position="257"/>
    </location>
</feature>
<feature type="transmembrane region" description="Helical" evidence="8">
    <location>
        <begin position="33"/>
        <end position="53"/>
    </location>
</feature>
<evidence type="ECO:0000259" key="9">
    <source>
        <dbReference type="PROSITE" id="PS51012"/>
    </source>
</evidence>
<organism evidence="10 11">
    <name type="scientific">Candidatus Criblamydia sequanensis CRIB-18</name>
    <dbReference type="NCBI Taxonomy" id="1437425"/>
    <lineage>
        <taxon>Bacteria</taxon>
        <taxon>Pseudomonadati</taxon>
        <taxon>Chlamydiota</taxon>
        <taxon>Chlamydiia</taxon>
        <taxon>Parachlamydiales</taxon>
        <taxon>Candidatus Criblamydiaceae</taxon>
        <taxon>Candidatus Criblamydia</taxon>
    </lineage>
</organism>
<evidence type="ECO:0000256" key="2">
    <source>
        <dbReference type="ARBA" id="ARBA00007783"/>
    </source>
</evidence>
<evidence type="ECO:0000256" key="6">
    <source>
        <dbReference type="ARBA" id="ARBA00022989"/>
    </source>
</evidence>
<keyword evidence="5 8" id="KW-0812">Transmembrane</keyword>
<name>A0A090D145_9BACT</name>
<evidence type="ECO:0000256" key="1">
    <source>
        <dbReference type="ARBA" id="ARBA00004651"/>
    </source>
</evidence>
<keyword evidence="4" id="KW-1003">Cell membrane</keyword>
<comment type="similarity">
    <text evidence="2">Belongs to the ABC-2 integral membrane protein family.</text>
</comment>
<keyword evidence="7 8" id="KW-0472">Membrane</keyword>
<evidence type="ECO:0000313" key="10">
    <source>
        <dbReference type="EMBL" id="CDR35091.1"/>
    </source>
</evidence>
<dbReference type="Gene3D" id="3.40.1710.10">
    <property type="entry name" value="abc type-2 transporter like domain"/>
    <property type="match status" value="1"/>
</dbReference>
<dbReference type="EMBL" id="CCEJ010000013">
    <property type="protein sequence ID" value="CDR35091.1"/>
    <property type="molecule type" value="Genomic_DNA"/>
</dbReference>
<accession>A0A090D145</accession>
<dbReference type="Pfam" id="PF12698">
    <property type="entry name" value="ABC2_membrane_3"/>
    <property type="match status" value="1"/>
</dbReference>
<dbReference type="InterPro" id="IPR051449">
    <property type="entry name" value="ABC-2_transporter_component"/>
</dbReference>
<gene>
    <name evidence="10" type="ORF">CSEC_2285</name>
</gene>
<feature type="domain" description="ABC transmembrane type-2" evidence="9">
    <location>
        <begin position="153"/>
        <end position="379"/>
    </location>
</feature>
<dbReference type="STRING" id="1437425.CSEC_2285"/>
<dbReference type="AlphaFoldDB" id="A0A090D145"/>
<dbReference type="GO" id="GO:0005886">
    <property type="term" value="C:plasma membrane"/>
    <property type="evidence" value="ECO:0007669"/>
    <property type="project" value="UniProtKB-SubCell"/>
</dbReference>
<protein>
    <submittedName>
        <fullName evidence="10">ABC-type transporter, permease subunit</fullName>
    </submittedName>
</protein>
<reference evidence="10" key="2">
    <citation type="submission" date="2014-09" db="EMBL/GenBank/DDBJ databases">
        <title>Criblamydia sequanensis harbors a mega-plasmid encoding arsenite resistance.</title>
        <authorList>
            <person name="Bertelli C."/>
            <person name="Goesmann A."/>
            <person name="Greub G."/>
        </authorList>
    </citation>
    <scope>NUCLEOTIDE SEQUENCE [LARGE SCALE GENOMIC DNA]</scope>
    <source>
        <strain evidence="10">CRIB-18</strain>
    </source>
</reference>
<evidence type="ECO:0000256" key="5">
    <source>
        <dbReference type="ARBA" id="ARBA00022692"/>
    </source>
</evidence>
<dbReference type="PANTHER" id="PTHR30294">
    <property type="entry name" value="MEMBRANE COMPONENT OF ABC TRANSPORTER YHHJ-RELATED"/>
    <property type="match status" value="1"/>
</dbReference>
<reference evidence="10" key="1">
    <citation type="submission" date="2013-12" db="EMBL/GenBank/DDBJ databases">
        <authorList>
            <person name="Linke B."/>
        </authorList>
    </citation>
    <scope>NUCLEOTIDE SEQUENCE [LARGE SCALE GENOMIC DNA]</scope>
    <source>
        <strain evidence="10">CRIB-18</strain>
    </source>
</reference>
<keyword evidence="11" id="KW-1185">Reference proteome</keyword>
<dbReference type="InterPro" id="IPR013525">
    <property type="entry name" value="ABC2_TM"/>
</dbReference>
<keyword evidence="3" id="KW-0813">Transport</keyword>
<comment type="caution">
    <text evidence="10">The sequence shown here is derived from an EMBL/GenBank/DDBJ whole genome shotgun (WGS) entry which is preliminary data.</text>
</comment>
<evidence type="ECO:0000256" key="7">
    <source>
        <dbReference type="ARBA" id="ARBA00023136"/>
    </source>
</evidence>
<comment type="subcellular location">
    <subcellularLocation>
        <location evidence="1">Cell membrane</location>
        <topology evidence="1">Multi-pass membrane protein</topology>
    </subcellularLocation>
</comment>
<evidence type="ECO:0000256" key="3">
    <source>
        <dbReference type="ARBA" id="ARBA00022448"/>
    </source>
</evidence>
<evidence type="ECO:0000256" key="4">
    <source>
        <dbReference type="ARBA" id="ARBA00022475"/>
    </source>
</evidence>
<dbReference type="InterPro" id="IPR047817">
    <property type="entry name" value="ABC2_TM_bact-type"/>
</dbReference>
<feature type="transmembrane region" description="Helical" evidence="8">
    <location>
        <begin position="353"/>
        <end position="372"/>
    </location>
</feature>
<dbReference type="PROSITE" id="PS51012">
    <property type="entry name" value="ABC_TM2"/>
    <property type="match status" value="1"/>
</dbReference>
<keyword evidence="6 8" id="KW-1133">Transmembrane helix</keyword>
<feature type="transmembrane region" description="Helical" evidence="8">
    <location>
        <begin position="295"/>
        <end position="316"/>
    </location>
</feature>
<feature type="transmembrane region" description="Helical" evidence="8">
    <location>
        <begin position="186"/>
        <end position="209"/>
    </location>
</feature>
<proteinExistence type="inferred from homology"/>
<sequence length="381" mass="43191">MILKMNNAYWKYRRLLALTKKEFFQIVRDPSSILIAFVLPLILIFIYGFGISLDANHLKIALVLEDTSPLATSFGASFTESRFFDVTIVRHVEEVKELLVDGKVRGIIVVPAYFSKQLNDITGPSPIQVIADGSEPNTANFVQNYAEATYQRWLDLNRIERKLLQKPLVRVDMRFWFNEELKSRNFLVPGSLAIIMTLIGTLLTALVIAREWERGTMEALFTTPISLFELILGKLIPYYILGMLSLIFCLIIDYLIFDVPVRGSFWLLFLTSGSFLFAALSLGLMISTVAKNQFVAAQIALMSAFLPAFILSGFIFEITSMPKIIQAITYIVPARYFVSSLQTLFLAGNIYRIIIPSILAMLSFGCIVFLIMRIKMVKRLD</sequence>
<dbReference type="Proteomes" id="UP000031552">
    <property type="component" value="Unassembled WGS sequence"/>
</dbReference>
<evidence type="ECO:0000256" key="8">
    <source>
        <dbReference type="SAM" id="Phobius"/>
    </source>
</evidence>
<dbReference type="GO" id="GO:0140359">
    <property type="term" value="F:ABC-type transporter activity"/>
    <property type="evidence" value="ECO:0007669"/>
    <property type="project" value="InterPro"/>
</dbReference>